<organism evidence="3 4">
    <name type="scientific">Crassostrea virginica</name>
    <name type="common">Eastern oyster</name>
    <dbReference type="NCBI Taxonomy" id="6565"/>
    <lineage>
        <taxon>Eukaryota</taxon>
        <taxon>Metazoa</taxon>
        <taxon>Spiralia</taxon>
        <taxon>Lophotrochozoa</taxon>
        <taxon>Mollusca</taxon>
        <taxon>Bivalvia</taxon>
        <taxon>Autobranchia</taxon>
        <taxon>Pteriomorphia</taxon>
        <taxon>Ostreida</taxon>
        <taxon>Ostreoidea</taxon>
        <taxon>Ostreidae</taxon>
        <taxon>Crassostrea</taxon>
    </lineage>
</organism>
<dbReference type="PANTHER" id="PTHR21017">
    <property type="entry name" value="NIPSNAP-RELATED"/>
    <property type="match status" value="1"/>
</dbReference>
<dbReference type="GeneID" id="111138224"/>
<dbReference type="InterPro" id="IPR051557">
    <property type="entry name" value="NipSnap_domain"/>
</dbReference>
<dbReference type="AlphaFoldDB" id="A0A8B8F1W1"/>
<evidence type="ECO:0000259" key="2">
    <source>
        <dbReference type="Pfam" id="PF07978"/>
    </source>
</evidence>
<comment type="similarity">
    <text evidence="1">Belongs to the NipSnap family.</text>
</comment>
<keyword evidence="3" id="KW-1185">Reference proteome</keyword>
<sequence>MAANILMKKGRVVAQSFLRLSNVRLSNARTYSMQSEPVYELRTYSIRPKDFKDFIQLSAECMHLRTGHSKLIGYWISEIGGISDVVHIWEYDSLHQRAQVRQALGNDSNWLSKYISKIMPMLDCQDNVLLKLTSKSSLVQTDIGGVYELCCTEKPFKELSVKKGDAQLLGTFSSLIGSLGTSYQLWHHKSIDNIVTSAAFSTYGSYCTRSRLLLPTPWSPMK</sequence>
<dbReference type="SUPFAM" id="SSF54909">
    <property type="entry name" value="Dimeric alpha+beta barrel"/>
    <property type="match status" value="1"/>
</dbReference>
<name>A0A8B8F1W1_CRAVI</name>
<dbReference type="Gene3D" id="3.30.70.100">
    <property type="match status" value="1"/>
</dbReference>
<dbReference type="Proteomes" id="UP000694844">
    <property type="component" value="Chromosome 5"/>
</dbReference>
<dbReference type="RefSeq" id="XP_022345798.1">
    <property type="nucleotide sequence ID" value="XM_022490090.1"/>
</dbReference>
<proteinExistence type="inferred from homology"/>
<accession>A0A8B8F1W1</accession>
<evidence type="ECO:0000256" key="1">
    <source>
        <dbReference type="ARBA" id="ARBA00005291"/>
    </source>
</evidence>
<dbReference type="GO" id="GO:0000423">
    <property type="term" value="P:mitophagy"/>
    <property type="evidence" value="ECO:0007669"/>
    <property type="project" value="UniProtKB-ARBA"/>
</dbReference>
<dbReference type="KEGG" id="cvn:111138224"/>
<dbReference type="PANTHER" id="PTHR21017:SF19">
    <property type="entry name" value="PROTEIN NIPSNAP HOMOLOG 3B"/>
    <property type="match status" value="1"/>
</dbReference>
<gene>
    <name evidence="4" type="primary">LOC111138224</name>
</gene>
<dbReference type="Pfam" id="PF07978">
    <property type="entry name" value="NIPSNAP"/>
    <property type="match status" value="1"/>
</dbReference>
<evidence type="ECO:0000313" key="4">
    <source>
        <dbReference type="RefSeq" id="XP_022345798.1"/>
    </source>
</evidence>
<dbReference type="GO" id="GO:0005739">
    <property type="term" value="C:mitochondrion"/>
    <property type="evidence" value="ECO:0007669"/>
    <property type="project" value="TreeGrafter"/>
</dbReference>
<dbReference type="OrthoDB" id="10262843at2759"/>
<dbReference type="InterPro" id="IPR012577">
    <property type="entry name" value="NIPSNAP"/>
</dbReference>
<feature type="domain" description="NIPSNAP" evidence="2">
    <location>
        <begin position="39"/>
        <end position="136"/>
    </location>
</feature>
<protein>
    <submittedName>
        <fullName evidence="4">Protein NipSnap homolog 3A-like</fullName>
    </submittedName>
</protein>
<reference evidence="4" key="1">
    <citation type="submission" date="2025-08" db="UniProtKB">
        <authorList>
            <consortium name="RefSeq"/>
        </authorList>
    </citation>
    <scope>IDENTIFICATION</scope>
    <source>
        <tissue evidence="4">Whole sample</tissue>
    </source>
</reference>
<dbReference type="InterPro" id="IPR011008">
    <property type="entry name" value="Dimeric_a/b-barrel"/>
</dbReference>
<evidence type="ECO:0000313" key="3">
    <source>
        <dbReference type="Proteomes" id="UP000694844"/>
    </source>
</evidence>